<comment type="caution">
    <text evidence="1">The sequence shown here is derived from an EMBL/GenBank/DDBJ whole genome shotgun (WGS) entry which is preliminary data.</text>
</comment>
<protein>
    <submittedName>
        <fullName evidence="1">Uncharacterized protein</fullName>
    </submittedName>
</protein>
<accession>A0ABV0LFE5</accession>
<evidence type="ECO:0000313" key="2">
    <source>
        <dbReference type="Proteomes" id="UP001440984"/>
    </source>
</evidence>
<dbReference type="EMBL" id="JBDZYD010000006">
    <property type="protein sequence ID" value="MEQ0561012.1"/>
    <property type="molecule type" value="Genomic_DNA"/>
</dbReference>
<keyword evidence="2" id="KW-1185">Reference proteome</keyword>
<gene>
    <name evidence="1" type="ORF">ABJI51_18155</name>
</gene>
<sequence>MSEPAAPLMRLPDATRAAVHAVLLAELTAAGARARVAGWPPEVLAAVFDARRRVVVDGVA</sequence>
<reference evidence="1 2" key="1">
    <citation type="submission" date="2024-05" db="EMBL/GenBank/DDBJ databases">
        <authorList>
            <person name="Zhao H."/>
            <person name="Xu Y."/>
            <person name="Lin S."/>
            <person name="Spain J.C."/>
            <person name="Zhou N.-Y."/>
        </authorList>
    </citation>
    <scope>NUCLEOTIDE SEQUENCE [LARGE SCALE GENOMIC DNA]</scope>
    <source>
        <strain evidence="1 2">NEAU-NG30</strain>
    </source>
</reference>
<dbReference type="Proteomes" id="UP001440984">
    <property type="component" value="Unassembled WGS sequence"/>
</dbReference>
<dbReference type="RefSeq" id="WP_348952210.1">
    <property type="nucleotide sequence ID" value="NZ_JBDZYD010000006.1"/>
</dbReference>
<organism evidence="1 2">
    <name type="scientific">Amycolatopsis melonis</name>
    <dbReference type="NCBI Taxonomy" id="3156488"/>
    <lineage>
        <taxon>Bacteria</taxon>
        <taxon>Bacillati</taxon>
        <taxon>Actinomycetota</taxon>
        <taxon>Actinomycetes</taxon>
        <taxon>Pseudonocardiales</taxon>
        <taxon>Pseudonocardiaceae</taxon>
        <taxon>Amycolatopsis</taxon>
    </lineage>
</organism>
<name>A0ABV0LFE5_9PSEU</name>
<proteinExistence type="predicted"/>
<evidence type="ECO:0000313" key="1">
    <source>
        <dbReference type="EMBL" id="MEQ0561012.1"/>
    </source>
</evidence>